<dbReference type="GO" id="GO:0005739">
    <property type="term" value="C:mitochondrion"/>
    <property type="evidence" value="ECO:0007669"/>
    <property type="project" value="TreeGrafter"/>
</dbReference>
<dbReference type="FunCoup" id="K2SGS2">
    <property type="interactions" value="689"/>
</dbReference>
<dbReference type="InterPro" id="IPR023179">
    <property type="entry name" value="GTP-bd_ortho_bundle_sf"/>
</dbReference>
<evidence type="ECO:0000256" key="2">
    <source>
        <dbReference type="ARBA" id="ARBA00023134"/>
    </source>
</evidence>
<proteinExistence type="predicted"/>
<dbReference type="OrthoDB" id="269151at2759"/>
<dbReference type="eggNOG" id="KOG2485">
    <property type="taxonomic scope" value="Eukaryota"/>
</dbReference>
<name>K2SGS2_MACPH</name>
<dbReference type="Gene3D" id="1.10.1580.10">
    <property type="match status" value="1"/>
</dbReference>
<evidence type="ECO:0000259" key="4">
    <source>
        <dbReference type="Pfam" id="PF01926"/>
    </source>
</evidence>
<dbReference type="Gene3D" id="3.40.50.300">
    <property type="entry name" value="P-loop containing nucleotide triphosphate hydrolases"/>
    <property type="match status" value="1"/>
</dbReference>
<dbReference type="CDD" id="cd01856">
    <property type="entry name" value="YlqF"/>
    <property type="match status" value="1"/>
</dbReference>
<feature type="region of interest" description="Disordered" evidence="3">
    <location>
        <begin position="328"/>
        <end position="360"/>
    </location>
</feature>
<dbReference type="GO" id="GO:0003924">
    <property type="term" value="F:GTPase activity"/>
    <property type="evidence" value="ECO:0007669"/>
    <property type="project" value="TreeGrafter"/>
</dbReference>
<dbReference type="SUPFAM" id="SSF52540">
    <property type="entry name" value="P-loop containing nucleoside triphosphate hydrolases"/>
    <property type="match status" value="1"/>
</dbReference>
<dbReference type="Proteomes" id="UP000007129">
    <property type="component" value="Unassembled WGS sequence"/>
</dbReference>
<dbReference type="FunFam" id="1.10.1580.10:FF:000009">
    <property type="entry name" value="Mitochondrial GTPase 1"/>
    <property type="match status" value="1"/>
</dbReference>
<dbReference type="PANTHER" id="PTHR45782:SF4">
    <property type="entry name" value="MITOCHONDRIAL RIBOSOME-ASSOCIATED GTPASE 1"/>
    <property type="match status" value="1"/>
</dbReference>
<evidence type="ECO:0000313" key="6">
    <source>
        <dbReference type="Proteomes" id="UP000007129"/>
    </source>
</evidence>
<dbReference type="HOGENOM" id="CLU_011106_0_1_1"/>
<keyword evidence="2" id="KW-0342">GTP-binding</keyword>
<gene>
    <name evidence="5" type="ORF">MPH_01036</name>
</gene>
<dbReference type="InterPro" id="IPR006073">
    <property type="entry name" value="GTP-bd"/>
</dbReference>
<dbReference type="PANTHER" id="PTHR45782">
    <property type="entry name" value="MITOCHONDRIAL RIBOSOME-ASSOCIATED GTPASE 1"/>
    <property type="match status" value="1"/>
</dbReference>
<sequence length="360" mass="39879">MASRFVPRAVFPVLDSLPRSYFLGHHRSGLTKMKSMLSRIDLIIECRDYRVPLTSTNPMFEESLAGRERLIVYTKKDLGRSGSELDQQVSRAPTPLDSAANTGYALQREQIIRRWHAPSQVYFSDHRDKTDVRRILKFAKDYAARSVSLIGFRMMVVGMPNVGKSSLLNALRLAGTGKGKAANTGAQPGITRKVGSGVKIIEGEAGTEGVYLVDTPGVFVPYVPNADAMLKLALCGSVKDTVIAPVNLADYLLFHVNLVDPTLYAEYHEPTNDVVPLLEAVATKTGRLGVGGVPDTEAAALWVIQRWRTGHFGHFMLDNVTPNALSEHRATRDRQEPSMNQVRKADKERRKAEARRIRAL</sequence>
<dbReference type="STRING" id="1126212.K2SGS2"/>
<evidence type="ECO:0000256" key="3">
    <source>
        <dbReference type="SAM" id="MobiDB-lite"/>
    </source>
</evidence>
<dbReference type="InterPro" id="IPR027417">
    <property type="entry name" value="P-loop_NTPase"/>
</dbReference>
<keyword evidence="1" id="KW-0547">Nucleotide-binding</keyword>
<dbReference type="EMBL" id="AHHD01000044">
    <property type="protein sequence ID" value="EKG21634.1"/>
    <property type="molecule type" value="Genomic_DNA"/>
</dbReference>
<evidence type="ECO:0000256" key="1">
    <source>
        <dbReference type="ARBA" id="ARBA00022741"/>
    </source>
</evidence>
<comment type="caution">
    <text evidence="5">The sequence shown here is derived from an EMBL/GenBank/DDBJ whole genome shotgun (WGS) entry which is preliminary data.</text>
</comment>
<evidence type="ECO:0000313" key="5">
    <source>
        <dbReference type="EMBL" id="EKG21634.1"/>
    </source>
</evidence>
<dbReference type="InParanoid" id="K2SGS2"/>
<dbReference type="Pfam" id="PF01926">
    <property type="entry name" value="MMR_HSR1"/>
    <property type="match status" value="1"/>
</dbReference>
<dbReference type="GO" id="GO:0005525">
    <property type="term" value="F:GTP binding"/>
    <property type="evidence" value="ECO:0007669"/>
    <property type="project" value="UniProtKB-KW"/>
</dbReference>
<reference evidence="5 6" key="1">
    <citation type="journal article" date="2012" name="BMC Genomics">
        <title>Tools to kill: Genome of one of the most destructive plant pathogenic fungi Macrophomina phaseolina.</title>
        <authorList>
            <person name="Islam M.S."/>
            <person name="Haque M.S."/>
            <person name="Islam M.M."/>
            <person name="Emdad E.M."/>
            <person name="Halim A."/>
            <person name="Hossen Q.M.M."/>
            <person name="Hossain M.Z."/>
            <person name="Ahmed B."/>
            <person name="Rahim S."/>
            <person name="Rahman M.S."/>
            <person name="Alam M.M."/>
            <person name="Hou S."/>
            <person name="Wan X."/>
            <person name="Saito J.A."/>
            <person name="Alam M."/>
        </authorList>
    </citation>
    <scope>NUCLEOTIDE SEQUENCE [LARGE SCALE GENOMIC DNA]</scope>
    <source>
        <strain evidence="5 6">MS6</strain>
    </source>
</reference>
<dbReference type="GO" id="GO:0032543">
    <property type="term" value="P:mitochondrial translation"/>
    <property type="evidence" value="ECO:0007669"/>
    <property type="project" value="TreeGrafter"/>
</dbReference>
<feature type="compositionally biased region" description="Basic and acidic residues" evidence="3">
    <location>
        <begin position="343"/>
        <end position="360"/>
    </location>
</feature>
<feature type="domain" description="G" evidence="4">
    <location>
        <begin position="154"/>
        <end position="231"/>
    </location>
</feature>
<accession>K2SGS2</accession>
<dbReference type="AlphaFoldDB" id="K2SGS2"/>
<dbReference type="VEuPathDB" id="FungiDB:MPH_01036"/>
<organism evidence="5 6">
    <name type="scientific">Macrophomina phaseolina (strain MS6)</name>
    <name type="common">Charcoal rot fungus</name>
    <dbReference type="NCBI Taxonomy" id="1126212"/>
    <lineage>
        <taxon>Eukaryota</taxon>
        <taxon>Fungi</taxon>
        <taxon>Dikarya</taxon>
        <taxon>Ascomycota</taxon>
        <taxon>Pezizomycotina</taxon>
        <taxon>Dothideomycetes</taxon>
        <taxon>Dothideomycetes incertae sedis</taxon>
        <taxon>Botryosphaeriales</taxon>
        <taxon>Botryosphaeriaceae</taxon>
        <taxon>Macrophomina</taxon>
    </lineage>
</organism>
<protein>
    <submittedName>
        <fullName evidence="5">GTP-binding domain HSR1-related protein</fullName>
    </submittedName>
</protein>